<proteinExistence type="predicted"/>
<evidence type="ECO:0000313" key="2">
    <source>
        <dbReference type="EMBL" id="KAF7396266.1"/>
    </source>
</evidence>
<gene>
    <name evidence="2" type="ORF">HZH66_007128</name>
</gene>
<accession>A0A834JZ31</accession>
<sequence length="68" mass="7969">MDAIIAIRRNAPNEMFHQPHTNSLRPTYDPRVRPLECPSSQSLPRRIYRKLEATLMITKSMDSNIYEP</sequence>
<name>A0A834JZ31_VESVU</name>
<protein>
    <submittedName>
        <fullName evidence="2">Uncharacterized protein</fullName>
    </submittedName>
</protein>
<organism evidence="2 3">
    <name type="scientific">Vespula vulgaris</name>
    <name type="common">Yellow jacket</name>
    <name type="synonym">Wasp</name>
    <dbReference type="NCBI Taxonomy" id="7454"/>
    <lineage>
        <taxon>Eukaryota</taxon>
        <taxon>Metazoa</taxon>
        <taxon>Ecdysozoa</taxon>
        <taxon>Arthropoda</taxon>
        <taxon>Hexapoda</taxon>
        <taxon>Insecta</taxon>
        <taxon>Pterygota</taxon>
        <taxon>Neoptera</taxon>
        <taxon>Endopterygota</taxon>
        <taxon>Hymenoptera</taxon>
        <taxon>Apocrita</taxon>
        <taxon>Aculeata</taxon>
        <taxon>Vespoidea</taxon>
        <taxon>Vespidae</taxon>
        <taxon>Vespinae</taxon>
        <taxon>Vespula</taxon>
    </lineage>
</organism>
<dbReference type="EMBL" id="JACSEA010000007">
    <property type="protein sequence ID" value="KAF7396266.1"/>
    <property type="molecule type" value="Genomic_DNA"/>
</dbReference>
<comment type="caution">
    <text evidence="2">The sequence shown here is derived from an EMBL/GenBank/DDBJ whole genome shotgun (WGS) entry which is preliminary data.</text>
</comment>
<dbReference type="AlphaFoldDB" id="A0A834JZ31"/>
<reference evidence="2" key="1">
    <citation type="journal article" date="2020" name="G3 (Bethesda)">
        <title>High-Quality Assemblies for Three Invasive Social Wasps from the &lt;i&gt;Vespula&lt;/i&gt; Genus.</title>
        <authorList>
            <person name="Harrop T.W.R."/>
            <person name="Guhlin J."/>
            <person name="McLaughlin G.M."/>
            <person name="Permina E."/>
            <person name="Stockwell P."/>
            <person name="Gilligan J."/>
            <person name="Le Lec M.F."/>
            <person name="Gruber M.A.M."/>
            <person name="Quinn O."/>
            <person name="Lovegrove M."/>
            <person name="Duncan E.J."/>
            <person name="Remnant E.J."/>
            <person name="Van Eeckhoven J."/>
            <person name="Graham B."/>
            <person name="Knapp R.A."/>
            <person name="Langford K.W."/>
            <person name="Kronenberg Z."/>
            <person name="Press M.O."/>
            <person name="Eacker S.M."/>
            <person name="Wilson-Rankin E.E."/>
            <person name="Purcell J."/>
            <person name="Lester P.J."/>
            <person name="Dearden P.K."/>
        </authorList>
    </citation>
    <scope>NUCLEOTIDE SEQUENCE</scope>
    <source>
        <strain evidence="2">Marl-1</strain>
    </source>
</reference>
<dbReference type="Proteomes" id="UP000614350">
    <property type="component" value="Unassembled WGS sequence"/>
</dbReference>
<evidence type="ECO:0000256" key="1">
    <source>
        <dbReference type="SAM" id="MobiDB-lite"/>
    </source>
</evidence>
<keyword evidence="3" id="KW-1185">Reference proteome</keyword>
<evidence type="ECO:0000313" key="3">
    <source>
        <dbReference type="Proteomes" id="UP000614350"/>
    </source>
</evidence>
<feature type="region of interest" description="Disordered" evidence="1">
    <location>
        <begin position="9"/>
        <end position="36"/>
    </location>
</feature>